<dbReference type="PANTHER" id="PTHR32063:SF14">
    <property type="entry name" value="BLL4319 PROTEIN"/>
    <property type="match status" value="1"/>
</dbReference>
<dbReference type="PANTHER" id="PTHR32063">
    <property type="match status" value="1"/>
</dbReference>
<proteinExistence type="predicted"/>
<sequence length="408" mass="43876">MVLKPWDQRLQTSNQLQPIIQEEMNQIAGVSVAAFQPPPLPGSSGLPAQFVIGSTETFEQLHTVAQQFMQEVQASGMFIFLDTDLKYDQPQAHVEIDRDKAALLGLTMQDIGSSLSSMLGGGYVNYFSMSGRSYKVIPQAQQQSRLNAEQLSNYRLRVADGSTVPLSTVATLSTKTVPQSLNHFQQTNAATISGVPFPGVTLGDAINTMKTIAARVLPPGYTIDYGGQSRQLERESSGFVFTFLFAIIIIFLVLAAQFESFRDPLIILVSVPMSIAGALVFIALGLGGATLNIYTEVGLVTLMGLISKHGILIVEFANNKQKEGLSKRAAIEFAASIRLRPILMTTAAMVLGVLPLIFATGAGAVSRFNMGLVIATGLSIGTLFTLFVVPAVYMLIGENHAKQGVKVD</sequence>
<accession>A0A1R4HF48</accession>
<feature type="transmembrane region" description="Helical" evidence="1">
    <location>
        <begin position="297"/>
        <end position="318"/>
    </location>
</feature>
<keyword evidence="3" id="KW-1185">Reference proteome</keyword>
<dbReference type="SUPFAM" id="SSF82714">
    <property type="entry name" value="Multidrug efflux transporter AcrB TolC docking domain, DN and DC subdomains"/>
    <property type="match status" value="1"/>
</dbReference>
<evidence type="ECO:0000313" key="3">
    <source>
        <dbReference type="Proteomes" id="UP000195442"/>
    </source>
</evidence>
<name>A0A1R4HF48_9GAMM</name>
<dbReference type="InterPro" id="IPR027463">
    <property type="entry name" value="AcrB_DN_DC_subdom"/>
</dbReference>
<protein>
    <submittedName>
        <fullName evidence="2">Uncharacterized transporter HI_0895</fullName>
    </submittedName>
</protein>
<feature type="transmembrane region" description="Helical" evidence="1">
    <location>
        <begin position="339"/>
        <end position="358"/>
    </location>
</feature>
<reference evidence="3" key="1">
    <citation type="submission" date="2017-02" db="EMBL/GenBank/DDBJ databases">
        <authorList>
            <person name="Daims H."/>
        </authorList>
    </citation>
    <scope>NUCLEOTIDE SEQUENCE [LARGE SCALE GENOMIC DNA]</scope>
</reference>
<dbReference type="EMBL" id="FUKJ01000369">
    <property type="protein sequence ID" value="SJM94843.1"/>
    <property type="molecule type" value="Genomic_DNA"/>
</dbReference>
<dbReference type="AlphaFoldDB" id="A0A1R4HF48"/>
<gene>
    <name evidence="2" type="ORF">CRENPOLYSF2_4300003</name>
</gene>
<dbReference type="PRINTS" id="PR00702">
    <property type="entry name" value="ACRIFLAVINRP"/>
</dbReference>
<dbReference type="Gene3D" id="3.30.2090.10">
    <property type="entry name" value="Multidrug efflux transporter AcrB TolC docking domain, DN and DC subdomains"/>
    <property type="match status" value="1"/>
</dbReference>
<organism evidence="2 3">
    <name type="scientific">Crenothrix polyspora</name>
    <dbReference type="NCBI Taxonomy" id="360316"/>
    <lineage>
        <taxon>Bacteria</taxon>
        <taxon>Pseudomonadati</taxon>
        <taxon>Pseudomonadota</taxon>
        <taxon>Gammaproteobacteria</taxon>
        <taxon>Methylococcales</taxon>
        <taxon>Crenotrichaceae</taxon>
        <taxon>Crenothrix</taxon>
    </lineage>
</organism>
<dbReference type="Pfam" id="PF00873">
    <property type="entry name" value="ACR_tran"/>
    <property type="match status" value="1"/>
</dbReference>
<feature type="transmembrane region" description="Helical" evidence="1">
    <location>
        <begin position="238"/>
        <end position="258"/>
    </location>
</feature>
<dbReference type="Proteomes" id="UP000195442">
    <property type="component" value="Unassembled WGS sequence"/>
</dbReference>
<dbReference type="GO" id="GO:0042910">
    <property type="term" value="F:xenobiotic transmembrane transporter activity"/>
    <property type="evidence" value="ECO:0007669"/>
    <property type="project" value="TreeGrafter"/>
</dbReference>
<dbReference type="Gene3D" id="3.30.70.1430">
    <property type="entry name" value="Multidrug efflux transporter AcrB pore domain"/>
    <property type="match status" value="1"/>
</dbReference>
<evidence type="ECO:0000313" key="2">
    <source>
        <dbReference type="EMBL" id="SJM94843.1"/>
    </source>
</evidence>
<dbReference type="GO" id="GO:0005886">
    <property type="term" value="C:plasma membrane"/>
    <property type="evidence" value="ECO:0007669"/>
    <property type="project" value="TreeGrafter"/>
</dbReference>
<keyword evidence="1" id="KW-0472">Membrane</keyword>
<feature type="transmembrane region" description="Helical" evidence="1">
    <location>
        <begin position="370"/>
        <end position="396"/>
    </location>
</feature>
<keyword evidence="1" id="KW-1133">Transmembrane helix</keyword>
<dbReference type="SUPFAM" id="SSF82866">
    <property type="entry name" value="Multidrug efflux transporter AcrB transmembrane domain"/>
    <property type="match status" value="1"/>
</dbReference>
<evidence type="ECO:0000256" key="1">
    <source>
        <dbReference type="SAM" id="Phobius"/>
    </source>
</evidence>
<keyword evidence="1" id="KW-0812">Transmembrane</keyword>
<dbReference type="SUPFAM" id="SSF82693">
    <property type="entry name" value="Multidrug efflux transporter AcrB pore domain, PN1, PN2, PC1 and PC2 subdomains"/>
    <property type="match status" value="1"/>
</dbReference>
<dbReference type="Gene3D" id="1.20.1640.10">
    <property type="entry name" value="Multidrug efflux transporter AcrB transmembrane domain"/>
    <property type="match status" value="1"/>
</dbReference>
<dbReference type="InterPro" id="IPR001036">
    <property type="entry name" value="Acrflvin-R"/>
</dbReference>
<feature type="transmembrane region" description="Helical" evidence="1">
    <location>
        <begin position="265"/>
        <end position="291"/>
    </location>
</feature>
<dbReference type="Gene3D" id="3.30.70.1440">
    <property type="entry name" value="Multidrug efflux transporter AcrB pore domain"/>
    <property type="match status" value="1"/>
</dbReference>